<comment type="similarity">
    <text evidence="4 10">Belongs to the OST1 family.</text>
</comment>
<evidence type="ECO:0000313" key="11">
    <source>
        <dbReference type="EMBL" id="CDH51154.1"/>
    </source>
</evidence>
<organism evidence="11 12">
    <name type="scientific">Lichtheimia corymbifera JMRC:FSU:9682</name>
    <dbReference type="NCBI Taxonomy" id="1263082"/>
    <lineage>
        <taxon>Eukaryota</taxon>
        <taxon>Fungi</taxon>
        <taxon>Fungi incertae sedis</taxon>
        <taxon>Mucoromycota</taxon>
        <taxon>Mucoromycotina</taxon>
        <taxon>Mucoromycetes</taxon>
        <taxon>Mucorales</taxon>
        <taxon>Lichtheimiaceae</taxon>
        <taxon>Lichtheimia</taxon>
    </lineage>
</organism>
<dbReference type="GO" id="GO:0018279">
    <property type="term" value="P:protein N-linked glycosylation via asparagine"/>
    <property type="evidence" value="ECO:0007669"/>
    <property type="project" value="TreeGrafter"/>
</dbReference>
<evidence type="ECO:0000256" key="9">
    <source>
        <dbReference type="ARBA" id="ARBA00023136"/>
    </source>
</evidence>
<evidence type="ECO:0000313" key="12">
    <source>
        <dbReference type="Proteomes" id="UP000027586"/>
    </source>
</evidence>
<dbReference type="Proteomes" id="UP000027586">
    <property type="component" value="Unassembled WGS sequence"/>
</dbReference>
<sequence>MQFSVRTLLGALLFGFLGLSLVSASPSSEAVAKTTIPIDPTFRNTRLIRVVDLRSGVVHEDIGIRAKNIDKASATEYIFTIPKNAEEHVASITAFLRQEPKTPLSIEQAGFDSEKELQLYKITFDTPVKPNDEIRFGLKIASTHKLAPFPAKVPQVSRQFVVYNDNVYVYSPYFTDEMKTTVQLPSQVVQSYTGGKHATHSGNKIVYGPFHDMTPGSYQELSIHYEYSKPILTVAELERDLQVSHWGNNLAVEENYKLQHSGARLETEFSRVTYQMTRMVHGQTNVLKDLTFKLPAQARDVYYRDEIGNVSTSHFRQEADGSVLQLTPRYPLFGGWNYTWFHGYNVDLSRFDRYSSKTGQHILNVNFVENVQDMVIDKAVLRVVLPEGVTNVKVHAPFSLDLEEHGTHFTNFDSTGRYLVVLEKFNVVREHEQPIQITYEYPPIRLLQKPLVVSAAIFALFLLSIIVSKISFTIGTTTKSQKKKQ</sequence>
<evidence type="ECO:0000256" key="4">
    <source>
        <dbReference type="ARBA" id="ARBA00008905"/>
    </source>
</evidence>
<protein>
    <recommendedName>
        <fullName evidence="10">Dolichyl-diphosphooligosaccharide--protein glycosyltransferase subunit 1</fullName>
    </recommendedName>
</protein>
<evidence type="ECO:0000256" key="1">
    <source>
        <dbReference type="ARBA" id="ARBA00002791"/>
    </source>
</evidence>
<evidence type="ECO:0000256" key="3">
    <source>
        <dbReference type="ARBA" id="ARBA00004922"/>
    </source>
</evidence>
<feature type="chain" id="PRO_5005104051" description="Dolichyl-diphosphooligosaccharide--protein glycosyltransferase subunit 1" evidence="10">
    <location>
        <begin position="25"/>
        <end position="485"/>
    </location>
</feature>
<keyword evidence="7 10" id="KW-0256">Endoplasmic reticulum</keyword>
<evidence type="ECO:0000256" key="8">
    <source>
        <dbReference type="ARBA" id="ARBA00022989"/>
    </source>
</evidence>
<comment type="function">
    <text evidence="1 10">Subunit of the oligosaccharyl transferase (OST) complex that catalyzes the initial transfer of a defined glycan (Glc(3)Man(9)GlcNAc(2) in eukaryotes) from the lipid carrier dolichol-pyrophosphate to an asparagine residue within an Asn-X-Ser/Thr consensus motif in nascent polypeptide chains, the first step in protein N-glycosylation. N-glycosylation occurs cotranslationally and the complex associates with the Sec61 complex at the channel-forming translocon complex that mediates protein translocation across the endoplasmic reticulum (ER). All subunits are required for a maximal enzyme activity.</text>
</comment>
<keyword evidence="12" id="KW-1185">Reference proteome</keyword>
<comment type="pathway">
    <text evidence="3 10">Protein modification; protein glycosylation.</text>
</comment>
<keyword evidence="9 10" id="KW-0472">Membrane</keyword>
<dbReference type="STRING" id="1263082.A0A068RME6"/>
<keyword evidence="8 10" id="KW-1133">Transmembrane helix</keyword>
<dbReference type="GO" id="GO:0008250">
    <property type="term" value="C:oligosaccharyltransferase complex"/>
    <property type="evidence" value="ECO:0007669"/>
    <property type="project" value="UniProtKB-UniRule"/>
</dbReference>
<name>A0A068RME6_9FUNG</name>
<evidence type="ECO:0000256" key="7">
    <source>
        <dbReference type="ARBA" id="ARBA00022824"/>
    </source>
</evidence>
<proteinExistence type="inferred from homology"/>
<dbReference type="EMBL" id="CBTN010000008">
    <property type="protein sequence ID" value="CDH51154.1"/>
    <property type="molecule type" value="Genomic_DNA"/>
</dbReference>
<evidence type="ECO:0000256" key="10">
    <source>
        <dbReference type="RuleBase" id="RU361143"/>
    </source>
</evidence>
<evidence type="ECO:0000256" key="6">
    <source>
        <dbReference type="ARBA" id="ARBA00022729"/>
    </source>
</evidence>
<keyword evidence="5 10" id="KW-0812">Transmembrane</keyword>
<dbReference type="PANTHER" id="PTHR21049">
    <property type="entry name" value="RIBOPHORIN I"/>
    <property type="match status" value="1"/>
</dbReference>
<evidence type="ECO:0000256" key="5">
    <source>
        <dbReference type="ARBA" id="ARBA00022692"/>
    </source>
</evidence>
<comment type="subcellular location">
    <subcellularLocation>
        <location evidence="2 10">Endoplasmic reticulum membrane</location>
        <topology evidence="2 10">Single-pass type I membrane protein</topology>
    </subcellularLocation>
</comment>
<dbReference type="InterPro" id="IPR007676">
    <property type="entry name" value="Ribophorin_I"/>
</dbReference>
<accession>A0A068RME6</accession>
<comment type="subunit">
    <text evidence="10">Component of the oligosaccharyltransferase (OST) complex.</text>
</comment>
<dbReference type="PANTHER" id="PTHR21049:SF0">
    <property type="entry name" value="DOLICHYL-DIPHOSPHOOLIGOSACCHARIDE--PROTEIN GLYCOSYLTRANSFERASE SUBUNIT 1"/>
    <property type="match status" value="1"/>
</dbReference>
<dbReference type="OrthoDB" id="310030at2759"/>
<dbReference type="AlphaFoldDB" id="A0A068RME6"/>
<gene>
    <name evidence="11" type="ORF">LCOR_02802.1</name>
</gene>
<dbReference type="VEuPathDB" id="FungiDB:LCOR_02802.1"/>
<dbReference type="Pfam" id="PF04597">
    <property type="entry name" value="Ribophorin_I"/>
    <property type="match status" value="1"/>
</dbReference>
<feature type="signal peptide" evidence="10">
    <location>
        <begin position="1"/>
        <end position="24"/>
    </location>
</feature>
<evidence type="ECO:0000256" key="2">
    <source>
        <dbReference type="ARBA" id="ARBA00004115"/>
    </source>
</evidence>
<dbReference type="UniPathway" id="UPA00378"/>
<reference evidence="11" key="1">
    <citation type="submission" date="2013-08" db="EMBL/GenBank/DDBJ databases">
        <title>Gene expansion shapes genome architecture in the human pathogen Lichtheimia corymbifera: an evolutionary genomics analysis in the ancient terrestrial Mucorales (Mucoromycotina).</title>
        <authorList>
            <person name="Schwartze V.U."/>
            <person name="Winter S."/>
            <person name="Shelest E."/>
            <person name="Marcet-Houben M."/>
            <person name="Horn F."/>
            <person name="Wehner S."/>
            <person name="Hoffmann K."/>
            <person name="Riege K."/>
            <person name="Sammeth M."/>
            <person name="Nowrousian M."/>
            <person name="Valiante V."/>
            <person name="Linde J."/>
            <person name="Jacobsen I.D."/>
            <person name="Marz M."/>
            <person name="Brakhage A.A."/>
            <person name="Gabaldon T."/>
            <person name="Bocker S."/>
            <person name="Voigt K."/>
        </authorList>
    </citation>
    <scope>NUCLEOTIDE SEQUENCE [LARGE SCALE GENOMIC DNA]</scope>
    <source>
        <strain evidence="11">FSU 9682</strain>
    </source>
</reference>
<feature type="transmembrane region" description="Helical" evidence="10">
    <location>
        <begin position="451"/>
        <end position="475"/>
    </location>
</feature>
<keyword evidence="6 10" id="KW-0732">Signal</keyword>
<comment type="caution">
    <text evidence="11">The sequence shown here is derived from an EMBL/GenBank/DDBJ whole genome shotgun (WGS) entry which is preliminary data.</text>
</comment>